<feature type="domain" description="AMP-dependent synthetase/ligase" evidence="5">
    <location>
        <begin position="101"/>
        <end position="466"/>
    </location>
</feature>
<evidence type="ECO:0000256" key="1">
    <source>
        <dbReference type="ARBA" id="ARBA00006432"/>
    </source>
</evidence>
<accession>A0ABS6CPV6</accession>
<evidence type="ECO:0000256" key="4">
    <source>
        <dbReference type="ARBA" id="ARBA00022840"/>
    </source>
</evidence>
<keyword evidence="9" id="KW-1185">Reference proteome</keyword>
<comment type="caution">
    <text evidence="8">The sequence shown here is derived from an EMBL/GenBank/DDBJ whole genome shotgun (WGS) entry which is preliminary data.</text>
</comment>
<sequence>MSTKQPDWTPTPRAVEHSRITDFARFASRRAGRDLSGDYHALWAWSVDDVNGFWAAVWDYFPLPERPAGPALATEALPGGVWFPGSTLNYTAEVFRDRTGTDIAVITVTEDTGPVAITWHELRRQVASLAQALTELGVRMGDRVVGYLPNGVQAVVAFLATAGLGATWAVCGQDYTAAAAEARFAQLRPTVLIAATGCLHGGKHIDRRADVQALRDALPTLTATIAVGDATGAVPGALPWSALTERDAELAPVPVPFDHPLWVVFSSGTTGRPKGIVHGHGGVVLEQLKNLGLHLGLRPGDRLLWHTTPSWMMWNVLVAGLLLGATAVCYEGSPAHPGTDALWRLAARLEVNVLGTSPGYLAACRKAGVRLADHHPASLERLGVTGSAFPEDLQHWVAGELGPRTQVVSTSGGTDVVTAFLGAAPTTPVWAGELSAPCLGVAVEAFGPDGRPVRGGEVGELVVLRPMPSMPLYFWDDPDGSRYRGAYFDVYPGVWRHGDWITITDHGSVIMHGRSDATLNRHGIRMGSSDIYGPVEQLEEIAEALVVGVEQDGGGYWMPLFVTTTDGIDVDAVLSEKIRDAIRHGASPRHVPDEIIQAPGIPHTRTGKKLEVPVKRLLRGEAQHSVVDPGSVDRPELIDWYARTGAAHRRHDGTAAGSVASRSPNG</sequence>
<dbReference type="EC" id="6.2.1.16" evidence="8"/>
<gene>
    <name evidence="8" type="ORF">KN815_34530</name>
</gene>
<name>A0ABS6CPV6_9ACTN</name>
<keyword evidence="3" id="KW-0547">Nucleotide-binding</keyword>
<dbReference type="NCBIfam" id="NF002937">
    <property type="entry name" value="PRK03584.1"/>
    <property type="match status" value="1"/>
</dbReference>
<evidence type="ECO:0000259" key="7">
    <source>
        <dbReference type="Pfam" id="PF16177"/>
    </source>
</evidence>
<dbReference type="InterPro" id="IPR025110">
    <property type="entry name" value="AMP-bd_C"/>
</dbReference>
<dbReference type="PROSITE" id="PS00455">
    <property type="entry name" value="AMP_BINDING"/>
    <property type="match status" value="1"/>
</dbReference>
<organism evidence="8 9">
    <name type="scientific">Streptomyces niphimycinicus</name>
    <dbReference type="NCBI Taxonomy" id="2842201"/>
    <lineage>
        <taxon>Bacteria</taxon>
        <taxon>Bacillati</taxon>
        <taxon>Actinomycetota</taxon>
        <taxon>Actinomycetes</taxon>
        <taxon>Kitasatosporales</taxon>
        <taxon>Streptomycetaceae</taxon>
        <taxon>Streptomyces</taxon>
    </lineage>
</organism>
<dbReference type="PANTHER" id="PTHR42921">
    <property type="entry name" value="ACETOACETYL-COA SYNTHETASE"/>
    <property type="match status" value="1"/>
</dbReference>
<evidence type="ECO:0000256" key="3">
    <source>
        <dbReference type="ARBA" id="ARBA00022741"/>
    </source>
</evidence>
<feature type="domain" description="Acetyl-coenzyme A synthetase N-terminal" evidence="7">
    <location>
        <begin position="39"/>
        <end position="92"/>
    </location>
</feature>
<dbReference type="RefSeq" id="WP_216345793.1">
    <property type="nucleotide sequence ID" value="NZ_JAHLEM010000516.1"/>
</dbReference>
<dbReference type="EMBL" id="JAHLEM010000516">
    <property type="protein sequence ID" value="MBU3868989.1"/>
    <property type="molecule type" value="Genomic_DNA"/>
</dbReference>
<dbReference type="Pfam" id="PF13193">
    <property type="entry name" value="AMP-binding_C"/>
    <property type="match status" value="1"/>
</dbReference>
<evidence type="ECO:0000256" key="2">
    <source>
        <dbReference type="ARBA" id="ARBA00022598"/>
    </source>
</evidence>
<dbReference type="InterPro" id="IPR005914">
    <property type="entry name" value="Acac_CoA_synth"/>
</dbReference>
<dbReference type="InterPro" id="IPR000873">
    <property type="entry name" value="AMP-dep_synth/lig_dom"/>
</dbReference>
<dbReference type="GO" id="GO:0030729">
    <property type="term" value="F:acetoacetate-CoA ligase activity"/>
    <property type="evidence" value="ECO:0007669"/>
    <property type="project" value="UniProtKB-EC"/>
</dbReference>
<evidence type="ECO:0000259" key="6">
    <source>
        <dbReference type="Pfam" id="PF13193"/>
    </source>
</evidence>
<proteinExistence type="inferred from homology"/>
<keyword evidence="4" id="KW-0067">ATP-binding</keyword>
<dbReference type="Pfam" id="PF16177">
    <property type="entry name" value="ACAS_N"/>
    <property type="match status" value="1"/>
</dbReference>
<dbReference type="InterPro" id="IPR032387">
    <property type="entry name" value="ACAS_N"/>
</dbReference>
<dbReference type="Proteomes" id="UP000720508">
    <property type="component" value="Unassembled WGS sequence"/>
</dbReference>
<evidence type="ECO:0000259" key="5">
    <source>
        <dbReference type="Pfam" id="PF00501"/>
    </source>
</evidence>
<protein>
    <submittedName>
        <fullName evidence="8">Acetoacetate--CoA ligase</fullName>
        <ecNumber evidence="8">6.2.1.16</ecNumber>
    </submittedName>
</protein>
<evidence type="ECO:0000313" key="9">
    <source>
        <dbReference type="Proteomes" id="UP000720508"/>
    </source>
</evidence>
<dbReference type="InterPro" id="IPR020845">
    <property type="entry name" value="AMP-binding_CS"/>
</dbReference>
<dbReference type="Pfam" id="PF00501">
    <property type="entry name" value="AMP-binding"/>
    <property type="match status" value="1"/>
</dbReference>
<feature type="domain" description="AMP-binding enzyme C-terminal" evidence="6">
    <location>
        <begin position="538"/>
        <end position="608"/>
    </location>
</feature>
<reference evidence="8 9" key="1">
    <citation type="submission" date="2021-06" db="EMBL/GenBank/DDBJ databases">
        <authorList>
            <person name="Pan X."/>
        </authorList>
    </citation>
    <scope>NUCLEOTIDE SEQUENCE [LARGE SCALE GENOMIC DNA]</scope>
    <source>
        <strain evidence="8 9">4503</strain>
    </source>
</reference>
<dbReference type="PANTHER" id="PTHR42921:SF1">
    <property type="entry name" value="ACETOACETYL-COA SYNTHETASE"/>
    <property type="match status" value="1"/>
</dbReference>
<comment type="similarity">
    <text evidence="1">Belongs to the ATP-dependent AMP-binding enzyme family.</text>
</comment>
<dbReference type="NCBIfam" id="TIGR01217">
    <property type="entry name" value="ac_ac_CoA_syn"/>
    <property type="match status" value="1"/>
</dbReference>
<keyword evidence="2 8" id="KW-0436">Ligase</keyword>
<evidence type="ECO:0000313" key="8">
    <source>
        <dbReference type="EMBL" id="MBU3868989.1"/>
    </source>
</evidence>